<feature type="region of interest" description="Disordered" evidence="1">
    <location>
        <begin position="150"/>
        <end position="175"/>
    </location>
</feature>
<feature type="region of interest" description="Disordered" evidence="1">
    <location>
        <begin position="250"/>
        <end position="294"/>
    </location>
</feature>
<feature type="region of interest" description="Disordered" evidence="1">
    <location>
        <begin position="187"/>
        <end position="207"/>
    </location>
</feature>
<dbReference type="AlphaFoldDB" id="A0A6J6GRE6"/>
<accession>A0A6J6GRE6</accession>
<name>A0A6J6GRE6_9ZZZZ</name>
<organism evidence="2">
    <name type="scientific">freshwater metagenome</name>
    <dbReference type="NCBI Taxonomy" id="449393"/>
    <lineage>
        <taxon>unclassified sequences</taxon>
        <taxon>metagenomes</taxon>
        <taxon>ecological metagenomes</taxon>
    </lineage>
</organism>
<sequence>MHVGAIVGTHRQHAIVEREHRPTATHRRQPPRRAGERRADAELVVAEGCRSGGPPVVAGQREVVALAVLEQFQHSAAVDRIRGVGRHVDGEAQPFLQPAEVHEPLADLLHGLGQRVPHHLHRVVTQLEAESLQLVDELVLRERSRAEQLVDGGSDGVATGDAGHRSSVSSDPLGRHVRRHAQVIDSGTAPMRSPSSATVRPECGTSRSHVHARLGPTFTHVSVPRSRRSRSQIHARRGCCVSVGTRACGAPPVPRRSTVRPPADRQSGGRSIVNVAPPPGVSVTVTVPPWRSTT</sequence>
<evidence type="ECO:0000256" key="1">
    <source>
        <dbReference type="SAM" id="MobiDB-lite"/>
    </source>
</evidence>
<reference evidence="2" key="1">
    <citation type="submission" date="2020-05" db="EMBL/GenBank/DDBJ databases">
        <authorList>
            <person name="Chiriac C."/>
            <person name="Salcher M."/>
            <person name="Ghai R."/>
            <person name="Kavagutti S V."/>
        </authorList>
    </citation>
    <scope>NUCLEOTIDE SEQUENCE</scope>
</reference>
<feature type="region of interest" description="Disordered" evidence="1">
    <location>
        <begin position="1"/>
        <end position="39"/>
    </location>
</feature>
<feature type="compositionally biased region" description="Low complexity" evidence="1">
    <location>
        <begin position="281"/>
        <end position="294"/>
    </location>
</feature>
<proteinExistence type="predicted"/>
<dbReference type="EMBL" id="CAEZSR010000334">
    <property type="protein sequence ID" value="CAB4601654.1"/>
    <property type="molecule type" value="Genomic_DNA"/>
</dbReference>
<protein>
    <submittedName>
        <fullName evidence="2">Unannotated protein</fullName>
    </submittedName>
</protein>
<evidence type="ECO:0000313" key="2">
    <source>
        <dbReference type="EMBL" id="CAB4601654.1"/>
    </source>
</evidence>
<gene>
    <name evidence="2" type="ORF">UFOPK1493_04361</name>
</gene>